<evidence type="ECO:0000256" key="2">
    <source>
        <dbReference type="ARBA" id="ARBA00022692"/>
    </source>
</evidence>
<feature type="transmembrane region" description="Helical" evidence="5">
    <location>
        <begin position="20"/>
        <end position="45"/>
    </location>
</feature>
<organism evidence="7 8">
    <name type="scientific">Ligilactobacillus ceti DSM 22408</name>
    <dbReference type="NCBI Taxonomy" id="1122146"/>
    <lineage>
        <taxon>Bacteria</taxon>
        <taxon>Bacillati</taxon>
        <taxon>Bacillota</taxon>
        <taxon>Bacilli</taxon>
        <taxon>Lactobacillales</taxon>
        <taxon>Lactobacillaceae</taxon>
        <taxon>Ligilactobacillus</taxon>
    </lineage>
</organism>
<dbReference type="PATRIC" id="fig|1122146.4.peg.1008"/>
<feature type="transmembrane region" description="Helical" evidence="5">
    <location>
        <begin position="95"/>
        <end position="113"/>
    </location>
</feature>
<keyword evidence="3 5" id="KW-1133">Transmembrane helix</keyword>
<evidence type="ECO:0000256" key="4">
    <source>
        <dbReference type="ARBA" id="ARBA00023136"/>
    </source>
</evidence>
<reference evidence="7 8" key="1">
    <citation type="journal article" date="2015" name="Genome Announc.">
        <title>Expanding the biotechnology potential of lactobacilli through comparative genomics of 213 strains and associated genera.</title>
        <authorList>
            <person name="Sun Z."/>
            <person name="Harris H.M."/>
            <person name="McCann A."/>
            <person name="Guo C."/>
            <person name="Argimon S."/>
            <person name="Zhang W."/>
            <person name="Yang X."/>
            <person name="Jeffery I.B."/>
            <person name="Cooney J.C."/>
            <person name="Kagawa T.F."/>
            <person name="Liu W."/>
            <person name="Song Y."/>
            <person name="Salvetti E."/>
            <person name="Wrobel A."/>
            <person name="Rasinkangas P."/>
            <person name="Parkhill J."/>
            <person name="Rea M.C."/>
            <person name="O'Sullivan O."/>
            <person name="Ritari J."/>
            <person name="Douillard F.P."/>
            <person name="Paul Ross R."/>
            <person name="Yang R."/>
            <person name="Briner A.E."/>
            <person name="Felis G.E."/>
            <person name="de Vos W.M."/>
            <person name="Barrangou R."/>
            <person name="Klaenhammer T.R."/>
            <person name="Caufield P.W."/>
            <person name="Cui Y."/>
            <person name="Zhang H."/>
            <person name="O'Toole P.W."/>
        </authorList>
    </citation>
    <scope>NUCLEOTIDE SEQUENCE [LARGE SCALE GENOMIC DNA]</scope>
    <source>
        <strain evidence="7 8">DSM 22408</strain>
    </source>
</reference>
<dbReference type="RefSeq" id="WP_027107402.1">
    <property type="nucleotide sequence ID" value="NZ_JQBZ01000025.1"/>
</dbReference>
<dbReference type="NCBIfam" id="TIGR00815">
    <property type="entry name" value="sulP"/>
    <property type="match status" value="1"/>
</dbReference>
<evidence type="ECO:0000313" key="7">
    <source>
        <dbReference type="EMBL" id="KRN89000.1"/>
    </source>
</evidence>
<comment type="caution">
    <text evidence="7">The sequence shown here is derived from an EMBL/GenBank/DDBJ whole genome shotgun (WGS) entry which is preliminary data.</text>
</comment>
<feature type="transmembrane region" description="Helical" evidence="5">
    <location>
        <begin position="172"/>
        <end position="190"/>
    </location>
</feature>
<keyword evidence="8" id="KW-1185">Reference proteome</keyword>
<dbReference type="GO" id="GO:0016020">
    <property type="term" value="C:membrane"/>
    <property type="evidence" value="ECO:0007669"/>
    <property type="project" value="UniProtKB-SubCell"/>
</dbReference>
<dbReference type="InterPro" id="IPR002645">
    <property type="entry name" value="STAS_dom"/>
</dbReference>
<sequence length="546" mass="58592">MNKLIPELVLSMKHYSKEALAKDVVSGIIVAIIALPLSIALALASGVSPEQGLYTAIIGGFVIAATGGSKFQIAGPTAAFATIVAGIVARNGMQGLAVATVLAGLILIVMGLLRMGSMIKYIPTTITAGFTAGIAVTILIGQLKDFLGLTFAHSPIETIDKIKEVWFSLPTWNPLAFFIGIIALIILIFWPRINKKIPASLIAVIVTASLVHLFKLPVNTIGNLYTISSAPPTFHLPHFSFNIVYEVLPDAFTIAILAAIESLLSAVVADEMTGQVHNSNMELVGQGLGNTASALFGGIPATGAIARTAANIKNGGRTPVAGMVQSIILLLVLVLLMPYAALIPMPCIAAILFQVAYNMSGWKAVVKTIKTSPKSDIAVLITTFLLTVIFDLVVAILVGMTLACLLFMKRMAEVSNFKEWDYYIEDSEDENGRYMIVPDRVRVYEFIGPLFFGAADKIPHIDQQTNTSVIIIRMKGVPALDSTALNGLSLFIQECHHLGISVIFSHVNEQPFSVFKKAGMLDLIGEDSFQPNIEAALQYANQIKNK</sequence>
<dbReference type="InterPro" id="IPR001902">
    <property type="entry name" value="SLC26A/SulP_fam"/>
</dbReference>
<dbReference type="GO" id="GO:0055085">
    <property type="term" value="P:transmembrane transport"/>
    <property type="evidence" value="ECO:0007669"/>
    <property type="project" value="InterPro"/>
</dbReference>
<feature type="transmembrane region" description="Helical" evidence="5">
    <location>
        <begin position="327"/>
        <end position="357"/>
    </location>
</feature>
<protein>
    <submittedName>
        <fullName evidence="7">Sulfate transporter protein</fullName>
    </submittedName>
</protein>
<dbReference type="OrthoDB" id="9771198at2"/>
<dbReference type="Gene3D" id="3.30.750.24">
    <property type="entry name" value="STAS domain"/>
    <property type="match status" value="1"/>
</dbReference>
<proteinExistence type="predicted"/>
<dbReference type="InterPro" id="IPR036513">
    <property type="entry name" value="STAS_dom_sf"/>
</dbReference>
<evidence type="ECO:0000256" key="1">
    <source>
        <dbReference type="ARBA" id="ARBA00004141"/>
    </source>
</evidence>
<dbReference type="InterPro" id="IPR011547">
    <property type="entry name" value="SLC26A/SulP_dom"/>
</dbReference>
<feature type="domain" description="STAS" evidence="6">
    <location>
        <begin position="441"/>
        <end position="540"/>
    </location>
</feature>
<feature type="transmembrane region" description="Helical" evidence="5">
    <location>
        <begin position="197"/>
        <end position="214"/>
    </location>
</feature>
<dbReference type="Pfam" id="PF00916">
    <property type="entry name" value="Sulfate_transp"/>
    <property type="match status" value="1"/>
</dbReference>
<dbReference type="Pfam" id="PF01740">
    <property type="entry name" value="STAS"/>
    <property type="match status" value="1"/>
</dbReference>
<evidence type="ECO:0000313" key="8">
    <source>
        <dbReference type="Proteomes" id="UP000051500"/>
    </source>
</evidence>
<gene>
    <name evidence="7" type="ORF">IV53_GL000973</name>
</gene>
<accession>A0A0R2KI57</accession>
<dbReference type="SUPFAM" id="SSF52091">
    <property type="entry name" value="SpoIIaa-like"/>
    <property type="match status" value="1"/>
</dbReference>
<dbReference type="EMBL" id="JQBZ01000025">
    <property type="protein sequence ID" value="KRN89000.1"/>
    <property type="molecule type" value="Genomic_DNA"/>
</dbReference>
<keyword evidence="2 5" id="KW-0812">Transmembrane</keyword>
<dbReference type="AlphaFoldDB" id="A0A0R2KI57"/>
<dbReference type="PANTHER" id="PTHR11814">
    <property type="entry name" value="SULFATE TRANSPORTER"/>
    <property type="match status" value="1"/>
</dbReference>
<feature type="transmembrane region" description="Helical" evidence="5">
    <location>
        <begin position="51"/>
        <end position="68"/>
    </location>
</feature>
<name>A0A0R2KI57_9LACO</name>
<keyword evidence="4 5" id="KW-0472">Membrane</keyword>
<comment type="subcellular location">
    <subcellularLocation>
        <location evidence="1">Membrane</location>
        <topology evidence="1">Multi-pass membrane protein</topology>
    </subcellularLocation>
</comment>
<dbReference type="STRING" id="1122146.IV53_GL000973"/>
<evidence type="ECO:0000256" key="5">
    <source>
        <dbReference type="SAM" id="Phobius"/>
    </source>
</evidence>
<dbReference type="eggNOG" id="COG0659">
    <property type="taxonomic scope" value="Bacteria"/>
</dbReference>
<feature type="transmembrane region" description="Helical" evidence="5">
    <location>
        <begin position="377"/>
        <end position="408"/>
    </location>
</feature>
<dbReference type="PROSITE" id="PS50801">
    <property type="entry name" value="STAS"/>
    <property type="match status" value="1"/>
</dbReference>
<feature type="transmembrane region" description="Helical" evidence="5">
    <location>
        <begin position="125"/>
        <end position="143"/>
    </location>
</feature>
<evidence type="ECO:0000256" key="3">
    <source>
        <dbReference type="ARBA" id="ARBA00022989"/>
    </source>
</evidence>
<dbReference type="Proteomes" id="UP000051500">
    <property type="component" value="Unassembled WGS sequence"/>
</dbReference>
<evidence type="ECO:0000259" key="6">
    <source>
        <dbReference type="PROSITE" id="PS50801"/>
    </source>
</evidence>
<dbReference type="CDD" id="cd07042">
    <property type="entry name" value="STAS_SulP_like_sulfate_transporter"/>
    <property type="match status" value="1"/>
</dbReference>